<evidence type="ECO:0000313" key="1">
    <source>
        <dbReference type="EMBL" id="KDR20907.1"/>
    </source>
</evidence>
<keyword evidence="2" id="KW-1185">Reference proteome</keyword>
<gene>
    <name evidence="1" type="ORF">L798_04799</name>
</gene>
<accession>A0A067RD14</accession>
<reference evidence="1 2" key="1">
    <citation type="journal article" date="2014" name="Nat. Commun.">
        <title>Molecular traces of alternative social organization in a termite genome.</title>
        <authorList>
            <person name="Terrapon N."/>
            <person name="Li C."/>
            <person name="Robertson H.M."/>
            <person name="Ji L."/>
            <person name="Meng X."/>
            <person name="Booth W."/>
            <person name="Chen Z."/>
            <person name="Childers C.P."/>
            <person name="Glastad K.M."/>
            <person name="Gokhale K."/>
            <person name="Gowin J."/>
            <person name="Gronenberg W."/>
            <person name="Hermansen R.A."/>
            <person name="Hu H."/>
            <person name="Hunt B.G."/>
            <person name="Huylmans A.K."/>
            <person name="Khalil S.M."/>
            <person name="Mitchell R.D."/>
            <person name="Munoz-Torres M.C."/>
            <person name="Mustard J.A."/>
            <person name="Pan H."/>
            <person name="Reese J.T."/>
            <person name="Scharf M.E."/>
            <person name="Sun F."/>
            <person name="Vogel H."/>
            <person name="Xiao J."/>
            <person name="Yang W."/>
            <person name="Yang Z."/>
            <person name="Yang Z."/>
            <person name="Zhou J."/>
            <person name="Zhu J."/>
            <person name="Brent C.S."/>
            <person name="Elsik C.G."/>
            <person name="Goodisman M.A."/>
            <person name="Liberles D.A."/>
            <person name="Roe R.M."/>
            <person name="Vargo E.L."/>
            <person name="Vilcinskas A."/>
            <person name="Wang J."/>
            <person name="Bornberg-Bauer E."/>
            <person name="Korb J."/>
            <person name="Zhang G."/>
            <person name="Liebig J."/>
        </authorList>
    </citation>
    <scope>NUCLEOTIDE SEQUENCE [LARGE SCALE GENOMIC DNA]</scope>
    <source>
        <tissue evidence="1">Whole organism</tissue>
    </source>
</reference>
<dbReference type="InParanoid" id="A0A067RD14"/>
<protein>
    <submittedName>
        <fullName evidence="1">Uncharacterized protein</fullName>
    </submittedName>
</protein>
<evidence type="ECO:0000313" key="2">
    <source>
        <dbReference type="Proteomes" id="UP000027135"/>
    </source>
</evidence>
<organism evidence="1 2">
    <name type="scientific">Zootermopsis nevadensis</name>
    <name type="common">Dampwood termite</name>
    <dbReference type="NCBI Taxonomy" id="136037"/>
    <lineage>
        <taxon>Eukaryota</taxon>
        <taxon>Metazoa</taxon>
        <taxon>Ecdysozoa</taxon>
        <taxon>Arthropoda</taxon>
        <taxon>Hexapoda</taxon>
        <taxon>Insecta</taxon>
        <taxon>Pterygota</taxon>
        <taxon>Neoptera</taxon>
        <taxon>Polyneoptera</taxon>
        <taxon>Dictyoptera</taxon>
        <taxon>Blattodea</taxon>
        <taxon>Blattoidea</taxon>
        <taxon>Termitoidae</taxon>
        <taxon>Termopsidae</taxon>
        <taxon>Zootermopsis</taxon>
    </lineage>
</organism>
<dbReference type="AlphaFoldDB" id="A0A067RD14"/>
<proteinExistence type="predicted"/>
<dbReference type="EMBL" id="KK852579">
    <property type="protein sequence ID" value="KDR20907.1"/>
    <property type="molecule type" value="Genomic_DNA"/>
</dbReference>
<sequence>MNAKFKNTTAIIIILNHHEIPRIARGTGKGYECDRFAIIVASHRSKMSTHLKQEINKAN</sequence>
<dbReference type="Proteomes" id="UP000027135">
    <property type="component" value="Unassembled WGS sequence"/>
</dbReference>
<name>A0A067RD14_ZOONE</name>